<protein>
    <submittedName>
        <fullName evidence="7">Na/Pi cotransporter family protein</fullName>
    </submittedName>
</protein>
<feature type="transmembrane region" description="Helical" evidence="6">
    <location>
        <begin position="83"/>
        <end position="109"/>
    </location>
</feature>
<evidence type="ECO:0000256" key="4">
    <source>
        <dbReference type="ARBA" id="ARBA00022989"/>
    </source>
</evidence>
<dbReference type="GO" id="GO:0005436">
    <property type="term" value="F:sodium:phosphate symporter activity"/>
    <property type="evidence" value="ECO:0007669"/>
    <property type="project" value="InterPro"/>
</dbReference>
<dbReference type="GO" id="GO:0044341">
    <property type="term" value="P:sodium-dependent phosphate transport"/>
    <property type="evidence" value="ECO:0007669"/>
    <property type="project" value="InterPro"/>
</dbReference>
<dbReference type="Proteomes" id="UP000565262">
    <property type="component" value="Unassembled WGS sequence"/>
</dbReference>
<dbReference type="AlphaFoldDB" id="A0A839INK5"/>
<feature type="transmembrane region" description="Helical" evidence="6">
    <location>
        <begin position="214"/>
        <end position="230"/>
    </location>
</feature>
<gene>
    <name evidence="7" type="ORF">H4O21_06600</name>
</gene>
<evidence type="ECO:0000256" key="5">
    <source>
        <dbReference type="ARBA" id="ARBA00023136"/>
    </source>
</evidence>
<reference evidence="7 8" key="1">
    <citation type="submission" date="2020-08" db="EMBL/GenBank/DDBJ databases">
        <title>Oceanospirillum sp. nov. isolated from marine sediment.</title>
        <authorList>
            <person name="Ji X."/>
        </authorList>
    </citation>
    <scope>NUCLEOTIDE SEQUENCE [LARGE SCALE GENOMIC DNA]</scope>
    <source>
        <strain evidence="7 8">D5</strain>
    </source>
</reference>
<comment type="subcellular location">
    <subcellularLocation>
        <location evidence="1">Cell membrane</location>
        <topology evidence="1">Multi-pass membrane protein</topology>
    </subcellularLocation>
</comment>
<feature type="transmembrane region" description="Helical" evidence="6">
    <location>
        <begin position="153"/>
        <end position="171"/>
    </location>
</feature>
<evidence type="ECO:0000256" key="1">
    <source>
        <dbReference type="ARBA" id="ARBA00004651"/>
    </source>
</evidence>
<feature type="transmembrane region" description="Helical" evidence="6">
    <location>
        <begin position="191"/>
        <end position="209"/>
    </location>
</feature>
<keyword evidence="8" id="KW-1185">Reference proteome</keyword>
<feature type="transmembrane region" description="Helical" evidence="6">
    <location>
        <begin position="129"/>
        <end position="146"/>
    </location>
</feature>
<dbReference type="GO" id="GO:0005886">
    <property type="term" value="C:plasma membrane"/>
    <property type="evidence" value="ECO:0007669"/>
    <property type="project" value="UniProtKB-SubCell"/>
</dbReference>
<dbReference type="Pfam" id="PF02690">
    <property type="entry name" value="Na_Pi_cotrans"/>
    <property type="match status" value="2"/>
</dbReference>
<dbReference type="InterPro" id="IPR003841">
    <property type="entry name" value="Na/Pi_transpt"/>
</dbReference>
<keyword evidence="4 6" id="KW-1133">Transmembrane helix</keyword>
<dbReference type="PANTHER" id="PTHR10010:SF46">
    <property type="entry name" value="SODIUM-DEPENDENT PHOSPHATE TRANSPORT PROTEIN 2B"/>
    <property type="match status" value="1"/>
</dbReference>
<accession>A0A839INK5</accession>
<dbReference type="PANTHER" id="PTHR10010">
    <property type="entry name" value="SOLUTE CARRIER FAMILY 34 SODIUM PHOSPHATE , MEMBER 2-RELATED"/>
    <property type="match status" value="1"/>
</dbReference>
<comment type="caution">
    <text evidence="7">The sequence shown here is derived from an EMBL/GenBank/DDBJ whole genome shotgun (WGS) entry which is preliminary data.</text>
</comment>
<keyword evidence="5 6" id="KW-0472">Membrane</keyword>
<feature type="transmembrane region" description="Helical" evidence="6">
    <location>
        <begin position="304"/>
        <end position="325"/>
    </location>
</feature>
<name>A0A839INK5_9GAMM</name>
<dbReference type="NCBIfam" id="NF037997">
    <property type="entry name" value="Na_Pi_symport"/>
    <property type="match status" value="1"/>
</dbReference>
<feature type="transmembrane region" description="Helical" evidence="6">
    <location>
        <begin position="236"/>
        <end position="255"/>
    </location>
</feature>
<keyword evidence="3 6" id="KW-0812">Transmembrane</keyword>
<keyword evidence="2" id="KW-1003">Cell membrane</keyword>
<evidence type="ECO:0000313" key="7">
    <source>
        <dbReference type="EMBL" id="MBB1486274.1"/>
    </source>
</evidence>
<proteinExistence type="predicted"/>
<evidence type="ECO:0000256" key="3">
    <source>
        <dbReference type="ARBA" id="ARBA00022692"/>
    </source>
</evidence>
<evidence type="ECO:0000256" key="2">
    <source>
        <dbReference type="ARBA" id="ARBA00022475"/>
    </source>
</evidence>
<dbReference type="EMBL" id="JACJFM010000006">
    <property type="protein sequence ID" value="MBB1486274.1"/>
    <property type="molecule type" value="Genomic_DNA"/>
</dbReference>
<feature type="transmembrane region" description="Helical" evidence="6">
    <location>
        <begin position="27"/>
        <end position="45"/>
    </location>
</feature>
<organism evidence="7 8">
    <name type="scientific">Oceanospirillum sediminis</name>
    <dbReference type="NCBI Taxonomy" id="2760088"/>
    <lineage>
        <taxon>Bacteria</taxon>
        <taxon>Pseudomonadati</taxon>
        <taxon>Pseudomonadota</taxon>
        <taxon>Gammaproteobacteria</taxon>
        <taxon>Oceanospirillales</taxon>
        <taxon>Oceanospirillaceae</taxon>
        <taxon>Oceanospirillum</taxon>
    </lineage>
</organism>
<feature type="transmembrane region" description="Helical" evidence="6">
    <location>
        <begin position="267"/>
        <end position="284"/>
    </location>
</feature>
<sequence length="601" mass="65638">MVKKLILPTIFAFLAYGFWISSDFKEIAAGVAIFLFGMLALEEGFKAFTGGLLEKILKRTTDKLWKSLSFGVISTTIMQSSSLVSVITISFLSAGLISLAAGVGIIFGANLGTTTGAWLVAGLGLKVKISTYAMPMLVFGIILVFQKTKELKGIGYVLAGLGFLFLGIHHMKEGFEAFKDTIDLTAYAVEGYAGVLLFTVIGLFATVVMQSSHATLVLIITALSAQQITYENALALAIGANIGTTITAILGSISANIEGKRLAGAHLIFNMATGFVAIAFIWQLTGLVDSVSAWLGIADDNYTLKLAVFHTIFNAIGVVLMLPFIGPMVTFLKTRLPSPPAPHVSEPRYLNRAAFEMPDTMLAAVRQETLHLYDNAAKIIAGGLSLNLQDIRGEKPLEEVIHQSRSVIPTDIDRQYEDSVKSLYGSIVDFISKAQGRMSLSPDHSDELFRLRAAGRDIVEAIKDTKHLQKNMSQYILADNPYIQSEYDTIRLRLASVLRELYKVNLQGDNSAIILSLDRLKLDMQEYDHSLNNNLGSLIRHDRISPAMSVSLMNDSGYAYDVTRNLVQMGEVLFSSGELRLKAAERSLRLDEDEVSAVAEQ</sequence>
<evidence type="ECO:0000313" key="8">
    <source>
        <dbReference type="Proteomes" id="UP000565262"/>
    </source>
</evidence>
<evidence type="ECO:0000256" key="6">
    <source>
        <dbReference type="SAM" id="Phobius"/>
    </source>
</evidence>
<dbReference type="RefSeq" id="WP_182808054.1">
    <property type="nucleotide sequence ID" value="NZ_JACJFM010000006.1"/>
</dbReference>